<keyword evidence="4" id="KW-0560">Oxidoreductase</keyword>
<dbReference type="RefSeq" id="WP_094372783.1">
    <property type="nucleotide sequence ID" value="NZ_BAAAOQ010000013.1"/>
</dbReference>
<keyword evidence="9" id="KW-1185">Reference proteome</keyword>
<dbReference type="PANTHER" id="PTHR30468:SF1">
    <property type="entry name" value="ALPHA-KETOGLUTARATE-DEPENDENT SULFONATE DIOXYGENASE"/>
    <property type="match status" value="1"/>
</dbReference>
<organism evidence="8 9">
    <name type="scientific">Streptomyces bangladeshensis</name>
    <dbReference type="NCBI Taxonomy" id="295352"/>
    <lineage>
        <taxon>Bacteria</taxon>
        <taxon>Bacillati</taxon>
        <taxon>Actinomycetota</taxon>
        <taxon>Actinomycetes</taxon>
        <taxon>Kitasatosporales</taxon>
        <taxon>Streptomycetaceae</taxon>
        <taxon>Streptomyces</taxon>
    </lineage>
</organism>
<evidence type="ECO:0000256" key="1">
    <source>
        <dbReference type="ARBA" id="ARBA00005896"/>
    </source>
</evidence>
<protein>
    <submittedName>
        <fullName evidence="8">TauD/TfdA family dioxygenase</fullName>
    </submittedName>
</protein>
<evidence type="ECO:0000313" key="9">
    <source>
        <dbReference type="Proteomes" id="UP001501391"/>
    </source>
</evidence>
<comment type="caution">
    <text evidence="8">The sequence shown here is derived from an EMBL/GenBank/DDBJ whole genome shotgun (WGS) entry which is preliminary data.</text>
</comment>
<gene>
    <name evidence="8" type="ORF">GCM10009787_41650</name>
</gene>
<feature type="region of interest" description="Disordered" evidence="6">
    <location>
        <begin position="288"/>
        <end position="308"/>
    </location>
</feature>
<evidence type="ECO:0000256" key="3">
    <source>
        <dbReference type="ARBA" id="ARBA00022964"/>
    </source>
</evidence>
<dbReference type="Proteomes" id="UP001501391">
    <property type="component" value="Unassembled WGS sequence"/>
</dbReference>
<evidence type="ECO:0000256" key="6">
    <source>
        <dbReference type="SAM" id="MobiDB-lite"/>
    </source>
</evidence>
<evidence type="ECO:0000259" key="7">
    <source>
        <dbReference type="Pfam" id="PF02668"/>
    </source>
</evidence>
<keyword evidence="3 8" id="KW-0223">Dioxygenase</keyword>
<dbReference type="Pfam" id="PF02668">
    <property type="entry name" value="TauD"/>
    <property type="match status" value="1"/>
</dbReference>
<keyword evidence="5" id="KW-0408">Iron</keyword>
<sequence length="308" mass="34783">MAADSAVVADRVAETFAAEVKGLDLTPEVIDELGRAIFETYLDHKVLVFRAQDISAGTFAKFGTIFGRPEEHHVLKLRHPDEPTLTYLSNQNEPGRNKEMKTSGQGWHSDYSYKLVPGSATMLHGLEIPQAGGDTLFADAESAFAALPEERKAYLRTLRVRHQYRWSPDREDPWARWKYIGPEERRKTPEITHPLVRRHPDTGRETLFIQPRVIGSVIGIEGMPEDESTALIEELIAHITSDRFVYRHKWSPLDVVVWDNRCVLHSATTKDLDEQHVRRLLRLTTAGQPVTPSLPEVGHSRLSATSAP</sequence>
<evidence type="ECO:0000256" key="4">
    <source>
        <dbReference type="ARBA" id="ARBA00023002"/>
    </source>
</evidence>
<dbReference type="EMBL" id="BAAAOQ010000013">
    <property type="protein sequence ID" value="GAA2198535.1"/>
    <property type="molecule type" value="Genomic_DNA"/>
</dbReference>
<feature type="domain" description="TauD/TfdA-like" evidence="7">
    <location>
        <begin position="13"/>
        <end position="284"/>
    </location>
</feature>
<evidence type="ECO:0000313" key="8">
    <source>
        <dbReference type="EMBL" id="GAA2198535.1"/>
    </source>
</evidence>
<dbReference type="PANTHER" id="PTHR30468">
    <property type="entry name" value="ALPHA-KETOGLUTARATE-DEPENDENT SULFONATE DIOXYGENASE"/>
    <property type="match status" value="1"/>
</dbReference>
<name>A0ABN3BPF4_9ACTN</name>
<evidence type="ECO:0000256" key="5">
    <source>
        <dbReference type="ARBA" id="ARBA00023004"/>
    </source>
</evidence>
<evidence type="ECO:0000256" key="2">
    <source>
        <dbReference type="ARBA" id="ARBA00022723"/>
    </source>
</evidence>
<keyword evidence="2" id="KW-0479">Metal-binding</keyword>
<dbReference type="InterPro" id="IPR051323">
    <property type="entry name" value="AtsK-like"/>
</dbReference>
<dbReference type="Gene3D" id="3.60.130.10">
    <property type="entry name" value="Clavaminate synthase-like"/>
    <property type="match status" value="1"/>
</dbReference>
<dbReference type="GO" id="GO:0051213">
    <property type="term" value="F:dioxygenase activity"/>
    <property type="evidence" value="ECO:0007669"/>
    <property type="project" value="UniProtKB-KW"/>
</dbReference>
<accession>A0ABN3BPF4</accession>
<dbReference type="InterPro" id="IPR003819">
    <property type="entry name" value="TauD/TfdA-like"/>
</dbReference>
<dbReference type="InterPro" id="IPR042098">
    <property type="entry name" value="TauD-like_sf"/>
</dbReference>
<reference evidence="8 9" key="1">
    <citation type="journal article" date="2019" name="Int. J. Syst. Evol. Microbiol.">
        <title>The Global Catalogue of Microorganisms (GCM) 10K type strain sequencing project: providing services to taxonomists for standard genome sequencing and annotation.</title>
        <authorList>
            <consortium name="The Broad Institute Genomics Platform"/>
            <consortium name="The Broad Institute Genome Sequencing Center for Infectious Disease"/>
            <person name="Wu L."/>
            <person name="Ma J."/>
        </authorList>
    </citation>
    <scope>NUCLEOTIDE SEQUENCE [LARGE SCALE GENOMIC DNA]</scope>
    <source>
        <strain evidence="8 9">JCM 14924</strain>
    </source>
</reference>
<dbReference type="SUPFAM" id="SSF51197">
    <property type="entry name" value="Clavaminate synthase-like"/>
    <property type="match status" value="1"/>
</dbReference>
<proteinExistence type="inferred from homology"/>
<comment type="similarity">
    <text evidence="1">Belongs to the TfdA dioxygenase family.</text>
</comment>